<name>A0ABX7F5B4_9HYPH</name>
<feature type="region of interest" description="Disordered" evidence="1">
    <location>
        <begin position="70"/>
        <end position="94"/>
    </location>
</feature>
<keyword evidence="3" id="KW-1185">Reference proteome</keyword>
<protein>
    <recommendedName>
        <fullName evidence="4">DUF982 domain-containing protein</fullName>
    </recommendedName>
</protein>
<evidence type="ECO:0000313" key="3">
    <source>
        <dbReference type="Proteomes" id="UP000596351"/>
    </source>
</evidence>
<evidence type="ECO:0000256" key="1">
    <source>
        <dbReference type="SAM" id="MobiDB-lite"/>
    </source>
</evidence>
<proteinExistence type="predicted"/>
<evidence type="ECO:0000313" key="2">
    <source>
        <dbReference type="EMBL" id="QRF54723.1"/>
    </source>
</evidence>
<feature type="compositionally biased region" description="Basic and acidic residues" evidence="1">
    <location>
        <begin position="85"/>
        <end position="94"/>
    </location>
</feature>
<evidence type="ECO:0008006" key="4">
    <source>
        <dbReference type="Google" id="ProtNLM"/>
    </source>
</evidence>
<reference evidence="2 3" key="1">
    <citation type="submission" date="2018-09" db="EMBL/GenBank/DDBJ databases">
        <title>Rhizobium sp. MAE2-X.</title>
        <authorList>
            <person name="Lee Y."/>
            <person name="Jeon C.O."/>
        </authorList>
    </citation>
    <scope>NUCLEOTIDE SEQUENCE [LARGE SCALE GENOMIC DNA]</scope>
    <source>
        <strain evidence="2 3">MAE2-X</strain>
        <plasmid evidence="2 3">p3</plasmid>
    </source>
</reference>
<accession>A0ABX7F5B4</accession>
<dbReference type="EMBL" id="CP032408">
    <property type="protein sequence ID" value="QRF54723.1"/>
    <property type="molecule type" value="Genomic_DNA"/>
</dbReference>
<gene>
    <name evidence="2" type="ORF">D4A92_24670</name>
</gene>
<geneLocation type="plasmid" evidence="2 3">
    <name>p3</name>
</geneLocation>
<dbReference type="Proteomes" id="UP000596351">
    <property type="component" value="Plasmid p3"/>
</dbReference>
<keyword evidence="2" id="KW-0614">Plasmid</keyword>
<sequence>MQHFFDITFGPNQLAVLNDVLEEWREANQVNEDSPGLEIAAAVIFNMFREGYQTKPALVRALQRHKGLKELTSTSSSSIAVSGTKHGDQRRSIE</sequence>
<organism evidence="2 3">
    <name type="scientific">Rhizobium rosettiformans</name>
    <dbReference type="NCBI Taxonomy" id="1368430"/>
    <lineage>
        <taxon>Bacteria</taxon>
        <taxon>Pseudomonadati</taxon>
        <taxon>Pseudomonadota</taxon>
        <taxon>Alphaproteobacteria</taxon>
        <taxon>Hyphomicrobiales</taxon>
        <taxon>Rhizobiaceae</taxon>
        <taxon>Rhizobium/Agrobacterium group</taxon>
        <taxon>Rhizobium</taxon>
    </lineage>
</organism>